<evidence type="ECO:0000313" key="2">
    <source>
        <dbReference type="EMBL" id="KKL10437.1"/>
    </source>
</evidence>
<protein>
    <submittedName>
        <fullName evidence="2">Uncharacterized protein</fullName>
    </submittedName>
</protein>
<feature type="non-terminal residue" evidence="2">
    <location>
        <position position="479"/>
    </location>
</feature>
<feature type="coiled-coil region" evidence="1">
    <location>
        <begin position="288"/>
        <end position="334"/>
    </location>
</feature>
<proteinExistence type="predicted"/>
<keyword evidence="1" id="KW-0175">Coiled coil</keyword>
<evidence type="ECO:0000256" key="1">
    <source>
        <dbReference type="SAM" id="Coils"/>
    </source>
</evidence>
<sequence length="479" mass="55409">FMFVKDKGGKLKRIKDISDVVLGGRLTQRKIDKNQEDLDKKIDKFNRLFGERELTPSEFEKANRISFDLNNQQSNIDKRQAKLFGSKRFTIPESITLIKRKPLSESEIKKGTTRNERELVKLEEKRKNTKGSLNKKRLDIVIKIQKQKIKDIKEGVTPTLFAGSLPLIPRAGIPSGVLRVFLSADVRIKKGKIITDLIFETSKGQVGFSKGVTLTKGEKGFSFIAGRSGRLALKFPSGKGRVISTRTFIGGDVTKSTEGIIKTLTEIGKFKKLEPQSVKLTEGLKRLLKKQNTLRKRLSGRISKLNAENIRRRLRLLTTRRLNLERNARRLIRKSKKLKPLGKITRGRRPIKIPTRKIKELDLQKNLKRLLKEKGKILKRRKTLGKTTRGRRPVKIKEIKFLKKKELTLDQDIARVRKLQKQIRFLRKLGTRKSLRKLKIRKRGRLSRALEKQRAEARVTQDLVRRRKAIERLRKRGIL</sequence>
<feature type="non-terminal residue" evidence="2">
    <location>
        <position position="1"/>
    </location>
</feature>
<gene>
    <name evidence="2" type="ORF">LCGC14_2555830</name>
</gene>
<dbReference type="EMBL" id="LAZR01042061">
    <property type="protein sequence ID" value="KKL10437.1"/>
    <property type="molecule type" value="Genomic_DNA"/>
</dbReference>
<reference evidence="2" key="1">
    <citation type="journal article" date="2015" name="Nature">
        <title>Complex archaea that bridge the gap between prokaryotes and eukaryotes.</title>
        <authorList>
            <person name="Spang A."/>
            <person name="Saw J.H."/>
            <person name="Jorgensen S.L."/>
            <person name="Zaremba-Niedzwiedzka K."/>
            <person name="Martijn J."/>
            <person name="Lind A.E."/>
            <person name="van Eijk R."/>
            <person name="Schleper C."/>
            <person name="Guy L."/>
            <person name="Ettema T.J."/>
        </authorList>
    </citation>
    <scope>NUCLEOTIDE SEQUENCE</scope>
</reference>
<comment type="caution">
    <text evidence="2">The sequence shown here is derived from an EMBL/GenBank/DDBJ whole genome shotgun (WGS) entry which is preliminary data.</text>
</comment>
<accession>A0A0F9B9F9</accession>
<dbReference type="AlphaFoldDB" id="A0A0F9B9F9"/>
<feature type="coiled-coil region" evidence="1">
    <location>
        <begin position="402"/>
        <end position="429"/>
    </location>
</feature>
<name>A0A0F9B9F9_9ZZZZ</name>
<organism evidence="2">
    <name type="scientific">marine sediment metagenome</name>
    <dbReference type="NCBI Taxonomy" id="412755"/>
    <lineage>
        <taxon>unclassified sequences</taxon>
        <taxon>metagenomes</taxon>
        <taxon>ecological metagenomes</taxon>
    </lineage>
</organism>